<gene>
    <name evidence="3" type="ORF">BYL167_LOCUS45448</name>
    <name evidence="2" type="ORF">GIL414_LOCUS38862</name>
</gene>
<dbReference type="EMBL" id="CAJOBH010126108">
    <property type="protein sequence ID" value="CAF4735349.1"/>
    <property type="molecule type" value="Genomic_DNA"/>
</dbReference>
<feature type="region of interest" description="Disordered" evidence="1">
    <location>
        <begin position="1"/>
        <end position="20"/>
    </location>
</feature>
<sequence>MPARETVAGEAVDKSSVSNNSVTCDGIDIRSPLANVKSLLSSINEFIDSIHDVSTGASNKINFSS</sequence>
<evidence type="ECO:0000313" key="2">
    <source>
        <dbReference type="EMBL" id="CAF4599654.1"/>
    </source>
</evidence>
<organism evidence="3 4">
    <name type="scientific">Rotaria magnacalcarata</name>
    <dbReference type="NCBI Taxonomy" id="392030"/>
    <lineage>
        <taxon>Eukaryota</taxon>
        <taxon>Metazoa</taxon>
        <taxon>Spiralia</taxon>
        <taxon>Gnathifera</taxon>
        <taxon>Rotifera</taxon>
        <taxon>Eurotatoria</taxon>
        <taxon>Bdelloidea</taxon>
        <taxon>Philodinida</taxon>
        <taxon>Philodinidae</taxon>
        <taxon>Rotaria</taxon>
    </lineage>
</organism>
<feature type="non-terminal residue" evidence="3">
    <location>
        <position position="65"/>
    </location>
</feature>
<dbReference type="AlphaFoldDB" id="A0A8S3B1R6"/>
<comment type="caution">
    <text evidence="3">The sequence shown here is derived from an EMBL/GenBank/DDBJ whole genome shotgun (WGS) entry which is preliminary data.</text>
</comment>
<accession>A0A8S3B1R6</accession>
<protein>
    <submittedName>
        <fullName evidence="3">Uncharacterized protein</fullName>
    </submittedName>
</protein>
<proteinExistence type="predicted"/>
<dbReference type="EMBL" id="CAJOBJ010103747">
    <property type="protein sequence ID" value="CAF4599654.1"/>
    <property type="molecule type" value="Genomic_DNA"/>
</dbReference>
<dbReference type="Proteomes" id="UP000681967">
    <property type="component" value="Unassembled WGS sequence"/>
</dbReference>
<evidence type="ECO:0000313" key="4">
    <source>
        <dbReference type="Proteomes" id="UP000681967"/>
    </source>
</evidence>
<evidence type="ECO:0000256" key="1">
    <source>
        <dbReference type="SAM" id="MobiDB-lite"/>
    </source>
</evidence>
<dbReference type="Proteomes" id="UP000681720">
    <property type="component" value="Unassembled WGS sequence"/>
</dbReference>
<name>A0A8S3B1R6_9BILA</name>
<reference evidence="3" key="1">
    <citation type="submission" date="2021-02" db="EMBL/GenBank/DDBJ databases">
        <authorList>
            <person name="Nowell W R."/>
        </authorList>
    </citation>
    <scope>NUCLEOTIDE SEQUENCE</scope>
</reference>
<evidence type="ECO:0000313" key="3">
    <source>
        <dbReference type="EMBL" id="CAF4735349.1"/>
    </source>
</evidence>